<proteinExistence type="predicted"/>
<keyword evidence="2" id="KW-1185">Reference proteome</keyword>
<sequence>MKNSKYAKEILSLICMIGVFFGISISREIAPKYGNNGTVIIAGICIIIVFAAIIISAIVTKKFINSFIAFFGFGIPMSLIFISLYLDNIFLMLLALSSIFIIMPITKKLGDKYCK</sequence>
<dbReference type="Proteomes" id="UP001058074">
    <property type="component" value="Unassembled WGS sequence"/>
</dbReference>
<evidence type="ECO:0000313" key="1">
    <source>
        <dbReference type="EMBL" id="GKX68622.1"/>
    </source>
</evidence>
<reference evidence="1" key="1">
    <citation type="journal article" date="2025" name="Int. J. Syst. Evol. Microbiol.">
        <title>Inconstantimicrobium mannanitabidum sp. nov., a novel member of the family Clostridiaceae isolated from anoxic soil under the treatment of reductive soil disinfestation.</title>
        <authorList>
            <person name="Ueki A."/>
            <person name="Tonouchi A."/>
            <person name="Honma S."/>
            <person name="Kaku N."/>
            <person name="Ueki K."/>
        </authorList>
    </citation>
    <scope>NUCLEOTIDE SEQUENCE</scope>
    <source>
        <strain evidence="1">TW13</strain>
    </source>
</reference>
<name>A0ACB5RHR1_9CLOT</name>
<dbReference type="EMBL" id="BROD01000001">
    <property type="protein sequence ID" value="GKX68622.1"/>
    <property type="molecule type" value="Genomic_DNA"/>
</dbReference>
<organism evidence="1 2">
    <name type="scientific">Inconstantimicrobium mannanitabidum</name>
    <dbReference type="NCBI Taxonomy" id="1604901"/>
    <lineage>
        <taxon>Bacteria</taxon>
        <taxon>Bacillati</taxon>
        <taxon>Bacillota</taxon>
        <taxon>Clostridia</taxon>
        <taxon>Eubacteriales</taxon>
        <taxon>Clostridiaceae</taxon>
        <taxon>Inconstantimicrobium</taxon>
    </lineage>
</organism>
<accession>A0ACB5RHR1</accession>
<comment type="caution">
    <text evidence="1">The sequence shown here is derived from an EMBL/GenBank/DDBJ whole genome shotgun (WGS) entry which is preliminary data.</text>
</comment>
<evidence type="ECO:0000313" key="2">
    <source>
        <dbReference type="Proteomes" id="UP001058074"/>
    </source>
</evidence>
<gene>
    <name evidence="1" type="ORF">rsdtw13_38800</name>
</gene>
<protein>
    <submittedName>
        <fullName evidence="1">Uncharacterized protein</fullName>
    </submittedName>
</protein>